<dbReference type="InterPro" id="IPR048732">
    <property type="entry name" value="CFA69"/>
</dbReference>
<proteinExistence type="predicted"/>
<evidence type="ECO:0000313" key="2">
    <source>
        <dbReference type="EMBL" id="KAK9888557.1"/>
    </source>
</evidence>
<dbReference type="Pfam" id="PF21049">
    <property type="entry name" value="CFA69_ARM_rpt"/>
    <property type="match status" value="1"/>
</dbReference>
<dbReference type="PANTHER" id="PTHR14716:SF0">
    <property type="entry name" value="CILIA- AND FLAGELLA-ASSOCIATED PROTEIN 69"/>
    <property type="match status" value="1"/>
</dbReference>
<accession>A0AAW1V8C9</accession>
<gene>
    <name evidence="2" type="ORF">WA026_000803</name>
</gene>
<evidence type="ECO:0000259" key="1">
    <source>
        <dbReference type="Pfam" id="PF21049"/>
    </source>
</evidence>
<dbReference type="GO" id="GO:1902093">
    <property type="term" value="P:positive regulation of flagellated sperm motility"/>
    <property type="evidence" value="ECO:0007669"/>
    <property type="project" value="TreeGrafter"/>
</dbReference>
<dbReference type="InterPro" id="IPR048733">
    <property type="entry name" value="CFA69_ARM_dom"/>
</dbReference>
<comment type="caution">
    <text evidence="2">The sequence shown here is derived from an EMBL/GenBank/DDBJ whole genome shotgun (WGS) entry which is preliminary data.</text>
</comment>
<feature type="domain" description="Cilia- and flagella-associated protein 69 ARM repeats" evidence="1">
    <location>
        <begin position="29"/>
        <end position="750"/>
    </location>
</feature>
<dbReference type="Proteomes" id="UP001431783">
    <property type="component" value="Unassembled WGS sequence"/>
</dbReference>
<dbReference type="PANTHER" id="PTHR14716">
    <property type="entry name" value="CILIA- AND FLAGELLA-ASSOCIATED PROTEIN 69"/>
    <property type="match status" value="1"/>
</dbReference>
<protein>
    <recommendedName>
        <fullName evidence="1">Cilia- and flagella-associated protein 69 ARM repeats domain-containing protein</fullName>
    </recommendedName>
</protein>
<sequence>MICNCTEHYSTCLQYSKIQEKHAQIHYILKNLAELLESEISSCLMGRQLELFDHYFRMEPQAHFVNDLAFVCRLLELIPGKMYENEVFKEYYEKYLYLSGLPPLMLQSSELLRCTTDLEEFFSVLGGLLFYLKDESHIHILLESLISLLSSPVKWPSCFMPLNRLQKAAVSSRLPQIVGRFLLFASGEIYEKILRICTILAETSTSACHRMIEEGAVDSLLIQLEPTWRSRPIGTPPPSPTKDSELCHYEEFSTLIWLLLKSLKGSNLDEIINRLPTLSRLAFWNLRYALLYFFNKNKYKVDRNNILAITLKILAFFPKTEFLNSGMALDIVQLNSIVEVDSLPNTDWSGLQITPCAEDFIFVRLLLMFLPLFNKTEYYGGMQYLRDSNIIQLKLKMLTQTQSVKWHKEHLEKLICIVGSTLAEIVADVVDVFLANRGAKTMMDLVDKTYSIEVILTMLRSILIMGRIEKVKAQMIIHRMLDAKVTYSLIDFCDHIMSKESMDFKYQLALAYIFALLEKLYKRKTTLSNKRIINLSINLLKRIRKPNERDYTILPILPIMILSSLWNILLCDEENLNQFLKDEGVYITLDLAETGVWPLKIISLGLLCEICQEPVAVPFFITWRSKRNQKIMPFLLALFREENKMIGVKQNSDGLILDVEYPVMGIEQYKSVCNPQNTLESCPAISDLIGSCRPKVYGILTLLTIRHEEEVRMADEIYKMWNEELSLKDMLTKVVAENFFALKIVEVWNELELHFERYGVRPLADDYEMLSIILTRARRWGIYLQGKQRDILRTNCEKEEIKENLLYIDLRESRIGDTLSACRELDFIARCTKDVYRIKAKKKTNTKLLQNQTKNTDPDILYHTTFMYDIMVNPVFDQVLHIANVDPQEVKPQMSQWLKKAISKIKPAQENFPPVKEDELWGSIMLERCMDK</sequence>
<dbReference type="EMBL" id="JARQZJ010000121">
    <property type="protein sequence ID" value="KAK9888557.1"/>
    <property type="molecule type" value="Genomic_DNA"/>
</dbReference>
<dbReference type="GO" id="GO:0097730">
    <property type="term" value="C:non-motile cilium"/>
    <property type="evidence" value="ECO:0007669"/>
    <property type="project" value="TreeGrafter"/>
</dbReference>
<name>A0AAW1V8C9_9CUCU</name>
<dbReference type="SUPFAM" id="SSF48371">
    <property type="entry name" value="ARM repeat"/>
    <property type="match status" value="1"/>
</dbReference>
<keyword evidence="3" id="KW-1185">Reference proteome</keyword>
<reference evidence="2 3" key="1">
    <citation type="submission" date="2023-03" db="EMBL/GenBank/DDBJ databases">
        <title>Genome insight into feeding habits of ladybird beetles.</title>
        <authorList>
            <person name="Li H.-S."/>
            <person name="Huang Y.-H."/>
            <person name="Pang H."/>
        </authorList>
    </citation>
    <scope>NUCLEOTIDE SEQUENCE [LARGE SCALE GENOMIC DNA]</scope>
    <source>
        <strain evidence="2">SYSU_2023b</strain>
        <tissue evidence="2">Whole body</tissue>
    </source>
</reference>
<dbReference type="InterPro" id="IPR016024">
    <property type="entry name" value="ARM-type_fold"/>
</dbReference>
<dbReference type="AlphaFoldDB" id="A0AAW1V8C9"/>
<dbReference type="GO" id="GO:0097225">
    <property type="term" value="C:sperm midpiece"/>
    <property type="evidence" value="ECO:0007669"/>
    <property type="project" value="TreeGrafter"/>
</dbReference>
<evidence type="ECO:0000313" key="3">
    <source>
        <dbReference type="Proteomes" id="UP001431783"/>
    </source>
</evidence>
<organism evidence="2 3">
    <name type="scientific">Henosepilachna vigintioctopunctata</name>
    <dbReference type="NCBI Taxonomy" id="420089"/>
    <lineage>
        <taxon>Eukaryota</taxon>
        <taxon>Metazoa</taxon>
        <taxon>Ecdysozoa</taxon>
        <taxon>Arthropoda</taxon>
        <taxon>Hexapoda</taxon>
        <taxon>Insecta</taxon>
        <taxon>Pterygota</taxon>
        <taxon>Neoptera</taxon>
        <taxon>Endopterygota</taxon>
        <taxon>Coleoptera</taxon>
        <taxon>Polyphaga</taxon>
        <taxon>Cucujiformia</taxon>
        <taxon>Coccinelloidea</taxon>
        <taxon>Coccinellidae</taxon>
        <taxon>Epilachninae</taxon>
        <taxon>Epilachnini</taxon>
        <taxon>Henosepilachna</taxon>
    </lineage>
</organism>